<feature type="transmembrane region" description="Helical" evidence="1">
    <location>
        <begin position="312"/>
        <end position="333"/>
    </location>
</feature>
<evidence type="ECO:0000313" key="3">
    <source>
        <dbReference type="Proteomes" id="UP001603978"/>
    </source>
</evidence>
<keyword evidence="1" id="KW-1133">Transmembrane helix</keyword>
<proteinExistence type="predicted"/>
<feature type="transmembrane region" description="Helical" evidence="1">
    <location>
        <begin position="105"/>
        <end position="123"/>
    </location>
</feature>
<dbReference type="Proteomes" id="UP001603978">
    <property type="component" value="Unassembled WGS sequence"/>
</dbReference>
<keyword evidence="1" id="KW-0812">Transmembrane</keyword>
<reference evidence="2 3" key="1">
    <citation type="submission" date="2024-10" db="EMBL/GenBank/DDBJ databases">
        <authorList>
            <person name="Topkara A.R."/>
            <person name="Saygin H."/>
        </authorList>
    </citation>
    <scope>NUCLEOTIDE SEQUENCE [LARGE SCALE GENOMIC DNA]</scope>
    <source>
        <strain evidence="2 3">M3C6</strain>
    </source>
</reference>
<keyword evidence="1" id="KW-0472">Membrane</keyword>
<keyword evidence="3" id="KW-1185">Reference proteome</keyword>
<comment type="caution">
    <text evidence="2">The sequence shown here is derived from an EMBL/GenBank/DDBJ whole genome shotgun (WGS) entry which is preliminary data.</text>
</comment>
<feature type="transmembrane region" description="Helical" evidence="1">
    <location>
        <begin position="167"/>
        <end position="185"/>
    </location>
</feature>
<evidence type="ECO:0000313" key="2">
    <source>
        <dbReference type="EMBL" id="MFG1707939.1"/>
    </source>
</evidence>
<accession>A0ABW7ALF2</accession>
<dbReference type="RefSeq" id="WP_393172027.1">
    <property type="nucleotide sequence ID" value="NZ_JBICRM010000024.1"/>
</dbReference>
<evidence type="ECO:0000256" key="1">
    <source>
        <dbReference type="SAM" id="Phobius"/>
    </source>
</evidence>
<feature type="transmembrane region" description="Helical" evidence="1">
    <location>
        <begin position="385"/>
        <end position="406"/>
    </location>
</feature>
<feature type="transmembrane region" description="Helical" evidence="1">
    <location>
        <begin position="135"/>
        <end position="155"/>
    </location>
</feature>
<gene>
    <name evidence="2" type="ORF">ACFLIM_32500</name>
</gene>
<name>A0ABW7ALF2_9ACTN</name>
<feature type="transmembrane region" description="Helical" evidence="1">
    <location>
        <begin position="83"/>
        <end position="99"/>
    </location>
</feature>
<feature type="transmembrane region" description="Helical" evidence="1">
    <location>
        <begin position="44"/>
        <end position="62"/>
    </location>
</feature>
<feature type="transmembrane region" description="Helical" evidence="1">
    <location>
        <begin position="345"/>
        <end position="365"/>
    </location>
</feature>
<feature type="transmembrane region" description="Helical" evidence="1">
    <location>
        <begin position="197"/>
        <end position="220"/>
    </location>
</feature>
<protein>
    <submittedName>
        <fullName evidence="2">Uncharacterized protein</fullName>
    </submittedName>
</protein>
<sequence>MLVAGAYVVALAVAVAVALGSGDIGFLWRLTLFYEVDENLAGNWPNVFVLVLAGGLWAWGLWQSLRGPVAGEPPVMDRGVRRLRVALYAAVASYLIYLLVPVWPWWAVVLDSLLMLAVVVLFHPVLRRNVGPARLALDAGVLCYVATAAAAVFDVLDWRAAELVAELGGLDGLMGLFWMVLALVAQGRDGRWERATVRYGVASLVAPIALMLVNALFRFAGDVQGAYYGASDALMMIWLARSAHELATPYSRPVPFRPVLVRPPAFAVAVPLAACVVPILPPLVNLANGHPLWISPHVPNDWLTLLLGDVPATLWSGFELFAGVGGLAVVVLVAIHRGTRLTLRVAMGALLLAAVAGFTVVTLASDHGLPLEPGLRYAESGYIRGPAISPLWFTAACVVSAALLWWTHTMRATWRGDPT</sequence>
<organism evidence="2 3">
    <name type="scientific">Nonomuraea marmarensis</name>
    <dbReference type="NCBI Taxonomy" id="3351344"/>
    <lineage>
        <taxon>Bacteria</taxon>
        <taxon>Bacillati</taxon>
        <taxon>Actinomycetota</taxon>
        <taxon>Actinomycetes</taxon>
        <taxon>Streptosporangiales</taxon>
        <taxon>Streptosporangiaceae</taxon>
        <taxon>Nonomuraea</taxon>
    </lineage>
</organism>
<dbReference type="EMBL" id="JBICRM010000024">
    <property type="protein sequence ID" value="MFG1707939.1"/>
    <property type="molecule type" value="Genomic_DNA"/>
</dbReference>